<keyword evidence="2" id="KW-0472">Membrane</keyword>
<gene>
    <name evidence="3" type="ORF">CLV29_1112</name>
</gene>
<keyword evidence="2" id="KW-0812">Transmembrane</keyword>
<comment type="caution">
    <text evidence="3">The sequence shown here is derived from an EMBL/GenBank/DDBJ whole genome shotgun (WGS) entry which is preliminary data.</text>
</comment>
<feature type="region of interest" description="Disordered" evidence="1">
    <location>
        <begin position="122"/>
        <end position="148"/>
    </location>
</feature>
<evidence type="ECO:0000256" key="1">
    <source>
        <dbReference type="SAM" id="MobiDB-lite"/>
    </source>
</evidence>
<protein>
    <submittedName>
        <fullName evidence="3">Uncharacterized protein YoxC</fullName>
    </submittedName>
</protein>
<keyword evidence="4" id="KW-1185">Reference proteome</keyword>
<reference evidence="3 4" key="1">
    <citation type="submission" date="2019-03" db="EMBL/GenBank/DDBJ databases">
        <title>Genomic Encyclopedia of Archaeal and Bacterial Type Strains, Phase II (KMG-II): from individual species to whole genera.</title>
        <authorList>
            <person name="Goeker M."/>
        </authorList>
    </citation>
    <scope>NUCLEOTIDE SEQUENCE [LARGE SCALE GENOMIC DNA]</scope>
    <source>
        <strain evidence="3 4">DSM 24323</strain>
    </source>
</reference>
<evidence type="ECO:0000313" key="4">
    <source>
        <dbReference type="Proteomes" id="UP000295371"/>
    </source>
</evidence>
<dbReference type="EMBL" id="SOAW01000001">
    <property type="protein sequence ID" value="TDT33494.1"/>
    <property type="molecule type" value="Genomic_DNA"/>
</dbReference>
<dbReference type="Pfam" id="PF06103">
    <property type="entry name" value="DUF948"/>
    <property type="match status" value="1"/>
</dbReference>
<feature type="transmembrane region" description="Helical" evidence="2">
    <location>
        <begin position="6"/>
        <end position="29"/>
    </location>
</feature>
<dbReference type="RefSeq" id="WP_243831747.1">
    <property type="nucleotide sequence ID" value="NZ_CP171129.1"/>
</dbReference>
<dbReference type="AlphaFoldDB" id="A0A4R7J896"/>
<feature type="compositionally biased region" description="Basic and acidic residues" evidence="1">
    <location>
        <begin position="132"/>
        <end position="148"/>
    </location>
</feature>
<dbReference type="Proteomes" id="UP000295371">
    <property type="component" value="Unassembled WGS sequence"/>
</dbReference>
<name>A0A4R7J896_9ACTN</name>
<dbReference type="InterPro" id="IPR009293">
    <property type="entry name" value="UPF0478"/>
</dbReference>
<evidence type="ECO:0000256" key="2">
    <source>
        <dbReference type="SAM" id="Phobius"/>
    </source>
</evidence>
<keyword evidence="2" id="KW-1133">Transmembrane helix</keyword>
<sequence>MTLTLGGIAGLLAAIALLILVGFLAVPLYKLGKLFDAMKETVDELGEESVPILTELQGTVQATNVELTKVAVVTDDASKLSGSVSTIAENGAQLSNLLTTSIGGPIIRVTAFVQGLKMAAGKRRGSSSGSGGRRDRATTVQRSDLETR</sequence>
<proteinExistence type="predicted"/>
<accession>A0A4R7J896</accession>
<evidence type="ECO:0000313" key="3">
    <source>
        <dbReference type="EMBL" id="TDT33494.1"/>
    </source>
</evidence>
<organism evidence="3 4">
    <name type="scientific">Naumannella halotolerans</name>
    <dbReference type="NCBI Taxonomy" id="993414"/>
    <lineage>
        <taxon>Bacteria</taxon>
        <taxon>Bacillati</taxon>
        <taxon>Actinomycetota</taxon>
        <taxon>Actinomycetes</taxon>
        <taxon>Propionibacteriales</taxon>
        <taxon>Propionibacteriaceae</taxon>
        <taxon>Naumannella</taxon>
    </lineage>
</organism>